<evidence type="ECO:0000313" key="4">
    <source>
        <dbReference type="Proteomes" id="UP000013049"/>
    </source>
</evidence>
<evidence type="ECO:0000313" key="3">
    <source>
        <dbReference type="EMBL" id="ENU93877.1"/>
    </source>
</evidence>
<dbReference type="InterPro" id="IPR049782">
    <property type="entry name" value="FilE-like"/>
</dbReference>
<feature type="compositionally biased region" description="Basic and acidic residues" evidence="1">
    <location>
        <begin position="52"/>
        <end position="66"/>
    </location>
</feature>
<reference evidence="3 4" key="1">
    <citation type="submission" date="2013-02" db="EMBL/GenBank/DDBJ databases">
        <title>The Genome Sequence of Acinetobacter sp. NIPH 758.</title>
        <authorList>
            <consortium name="The Broad Institute Genome Sequencing Platform"/>
            <consortium name="The Broad Institute Genome Sequencing Center for Infectious Disease"/>
            <person name="Cerqueira G."/>
            <person name="Feldgarden M."/>
            <person name="Courvalin P."/>
            <person name="Perichon B."/>
            <person name="Grillot-Courvalin C."/>
            <person name="Clermont D."/>
            <person name="Rocha E."/>
            <person name="Yoon E.-J."/>
            <person name="Nemec A."/>
            <person name="Walker B."/>
            <person name="Young S.K."/>
            <person name="Zeng Q."/>
            <person name="Gargeya S."/>
            <person name="Fitzgerald M."/>
            <person name="Haas B."/>
            <person name="Abouelleil A."/>
            <person name="Alvarado L."/>
            <person name="Arachchi H.M."/>
            <person name="Berlin A.M."/>
            <person name="Chapman S.B."/>
            <person name="Dewar J."/>
            <person name="Goldberg J."/>
            <person name="Griggs A."/>
            <person name="Gujja S."/>
            <person name="Hansen M."/>
            <person name="Howarth C."/>
            <person name="Imamovic A."/>
            <person name="Larimer J."/>
            <person name="McCowan C."/>
            <person name="Murphy C."/>
            <person name="Neiman D."/>
            <person name="Pearson M."/>
            <person name="Priest M."/>
            <person name="Roberts A."/>
            <person name="Saif S."/>
            <person name="Shea T."/>
            <person name="Sisk P."/>
            <person name="Sykes S."/>
            <person name="Wortman J."/>
            <person name="Nusbaum C."/>
            <person name="Birren B."/>
        </authorList>
    </citation>
    <scope>NUCLEOTIDE SEQUENCE [LARGE SCALE GENOMIC DNA]</scope>
    <source>
        <strain evidence="3 4">NIPH 758</strain>
    </source>
</reference>
<name>N8WF32_9GAMM</name>
<evidence type="ECO:0000256" key="1">
    <source>
        <dbReference type="SAM" id="MobiDB-lite"/>
    </source>
</evidence>
<dbReference type="EMBL" id="APPC01000008">
    <property type="protein sequence ID" value="ENU93877.1"/>
    <property type="molecule type" value="Genomic_DNA"/>
</dbReference>
<protein>
    <recommendedName>
        <fullName evidence="2">FilE C-terminal domain-containing protein</fullName>
    </recommendedName>
</protein>
<feature type="region of interest" description="Disordered" evidence="1">
    <location>
        <begin position="126"/>
        <end position="151"/>
    </location>
</feature>
<dbReference type="eggNOG" id="ENOG5033TW3">
    <property type="taxonomic scope" value="Bacteria"/>
</dbReference>
<dbReference type="Proteomes" id="UP000013049">
    <property type="component" value="Unassembled WGS sequence"/>
</dbReference>
<comment type="caution">
    <text evidence="3">The sequence shown here is derived from an EMBL/GenBank/DDBJ whole genome shotgun (WGS) entry which is preliminary data.</text>
</comment>
<dbReference type="AlphaFoldDB" id="N8WF32"/>
<dbReference type="Pfam" id="PF22881">
    <property type="entry name" value="FilE_C"/>
    <property type="match status" value="1"/>
</dbReference>
<feature type="domain" description="FilE C-terminal" evidence="2">
    <location>
        <begin position="256"/>
        <end position="419"/>
    </location>
</feature>
<dbReference type="PATRIC" id="fig|1217712.3.peg.524"/>
<proteinExistence type="predicted"/>
<gene>
    <name evidence="3" type="ORF">F971_00546</name>
</gene>
<feature type="compositionally biased region" description="Polar residues" evidence="1">
    <location>
        <begin position="130"/>
        <end position="143"/>
    </location>
</feature>
<dbReference type="InterPro" id="IPR055226">
    <property type="entry name" value="FilE_C"/>
</dbReference>
<organism evidence="3 4">
    <name type="scientific">Acinetobacter vivianii</name>
    <dbReference type="NCBI Taxonomy" id="1776742"/>
    <lineage>
        <taxon>Bacteria</taxon>
        <taxon>Pseudomonadati</taxon>
        <taxon>Pseudomonadota</taxon>
        <taxon>Gammaproteobacteria</taxon>
        <taxon>Moraxellales</taxon>
        <taxon>Moraxellaceae</taxon>
        <taxon>Acinetobacter</taxon>
    </lineage>
</organism>
<dbReference type="RefSeq" id="WP_004774972.1">
    <property type="nucleotide sequence ID" value="NZ_KB849364.1"/>
</dbReference>
<sequence>MKKKRTLQATLAISLLMVMIPSVSYVYADGFYTIIGPDGRPMVVPMKIGKKEEKNTKQKQETHTEKPLIPVIQSSKKMPSSLPEQKRDQPKPVEVQVSPQKGPATVAPVIVKDKITSKITEPVIIPPQPSKSINNNLDASSPISREKTTEDKTRSAAFAIEKLEPQKVAVNTKTLPDSKKPDLSSSETKTESLNGFSEVDGVNYVNSEYLENQEFNLDGKKRFYTMPDGTGRLETIERKKGVSRSVLDKFLNRAQQPLTPIALSETYIRLSSEELKSAFENDRCFLEGYTKSIKTLTLKKDVGVWPKKPIKEKFEYELVKLDPSIQYMQIDSYASTNENPVYYWPLIVFLDEKGCIEEGVSGFKNKKTTATVLQHAAIQGILKVPQNARYIMMTPLASAVDVAEQELSNQGQIKISVLQ</sequence>
<evidence type="ECO:0000259" key="2">
    <source>
        <dbReference type="Pfam" id="PF22881"/>
    </source>
</evidence>
<feature type="region of interest" description="Disordered" evidence="1">
    <location>
        <begin position="52"/>
        <end position="100"/>
    </location>
</feature>
<accession>N8WF32</accession>
<feature type="region of interest" description="Disordered" evidence="1">
    <location>
        <begin position="170"/>
        <end position="191"/>
    </location>
</feature>
<dbReference type="NCBIfam" id="NF033645">
    <property type="entry name" value="pilus_FilE"/>
    <property type="match status" value="1"/>
</dbReference>
<dbReference type="HOGENOM" id="CLU_044038_1_0_6"/>